<accession>A0A1S1K5Q0</accession>
<sequence>MTPLTYDAEVGAGSWPAHIPVATVGRSVTAPAGVPRLGITRVLQDRSGLVVVAAPAGYASIRGLTWLVGLGVVPVGWSWCEQQVLAGLPSFSCVFRLGLSAGGQTVVAAGGGL</sequence>
<gene>
    <name evidence="1" type="ORF">BKG61_09880</name>
</gene>
<comment type="caution">
    <text evidence="1">The sequence shown here is derived from an EMBL/GenBank/DDBJ whole genome shotgun (WGS) entry which is preliminary data.</text>
</comment>
<keyword evidence="2" id="KW-1185">Reference proteome</keyword>
<protein>
    <submittedName>
        <fullName evidence="1">Uncharacterized protein</fullName>
    </submittedName>
</protein>
<dbReference type="AlphaFoldDB" id="A0A1S1K5Q0"/>
<evidence type="ECO:0000313" key="1">
    <source>
        <dbReference type="EMBL" id="OHU01330.1"/>
    </source>
</evidence>
<organism evidence="1 2">
    <name type="scientific">Mycobacterium syngnathidarum</name>
    <dbReference type="NCBI Taxonomy" id="1908205"/>
    <lineage>
        <taxon>Bacteria</taxon>
        <taxon>Bacillati</taxon>
        <taxon>Actinomycetota</taxon>
        <taxon>Actinomycetes</taxon>
        <taxon>Mycobacteriales</taxon>
        <taxon>Mycobacteriaceae</taxon>
        <taxon>Mycobacterium</taxon>
    </lineage>
</organism>
<dbReference type="EMBL" id="MLHV01000007">
    <property type="protein sequence ID" value="OHU01330.1"/>
    <property type="molecule type" value="Genomic_DNA"/>
</dbReference>
<dbReference type="Proteomes" id="UP000179636">
    <property type="component" value="Unassembled WGS sequence"/>
</dbReference>
<evidence type="ECO:0000313" key="2">
    <source>
        <dbReference type="Proteomes" id="UP000179636"/>
    </source>
</evidence>
<proteinExistence type="predicted"/>
<reference evidence="1 2" key="1">
    <citation type="submission" date="2016-10" db="EMBL/GenBank/DDBJ databases">
        <title>Evaluation of Human, Animal and Environmental Mycobacterium chelonae Isolates by Core Genome Phylogenomic Analysis, Targeted Gene Comparison, and Anti-microbial Susceptibility Patterns: A Tale of Mistaken Identities.</title>
        <authorList>
            <person name="Fogelson S.B."/>
            <person name="Camus A.C."/>
            <person name="Lorenz W."/>
            <person name="Vasireddy R."/>
            <person name="Vasireddy S."/>
            <person name="Smith T."/>
            <person name="Brown-Elliott B.A."/>
            <person name="Wallace R.J.Jr."/>
            <person name="Hasan N.A."/>
            <person name="Reischl U."/>
            <person name="Sanchez S."/>
        </authorList>
    </citation>
    <scope>NUCLEOTIDE SEQUENCE [LARGE SCALE GENOMIC DNA]</scope>
    <source>
        <strain evidence="1 2">24999</strain>
    </source>
</reference>
<name>A0A1S1K5Q0_9MYCO</name>